<dbReference type="GO" id="GO:0016491">
    <property type="term" value="F:oxidoreductase activity"/>
    <property type="evidence" value="ECO:0007669"/>
    <property type="project" value="UniProtKB-KW"/>
</dbReference>
<keyword evidence="3" id="KW-1185">Reference proteome</keyword>
<dbReference type="PANTHER" id="PTHR42898">
    <property type="entry name" value="TROPINONE REDUCTASE"/>
    <property type="match status" value="1"/>
</dbReference>
<gene>
    <name evidence="2" type="ORF">HKI87_08g53470</name>
</gene>
<dbReference type="PROSITE" id="PS00061">
    <property type="entry name" value="ADH_SHORT"/>
    <property type="match status" value="1"/>
</dbReference>
<sequence>MADAFQMKGLKCLVTGGTKGIGRSTVEAFASLGAEVFTCSRNSDDVDACLREWREKGYEKVHGGAFDLSDPESREGLVARVKDVFDGRLDVLVNNVGINIRKKTEEFSLEDYNRLMNVNLESTFHVSQLCLPLLKASGRASVVMSSSVAGGPTTMRSGSLYGMSKGGMNQLTKILACEWAPHGIRCNAVAPWYTNTPLANQVLKDEAYKAEVLSRTPMGRTGEPEEVANTIAFLCMPAAGFITGQILAIDGGYSSMGFW</sequence>
<dbReference type="InterPro" id="IPR036291">
    <property type="entry name" value="NAD(P)-bd_dom_sf"/>
</dbReference>
<dbReference type="EMBL" id="CP151508">
    <property type="protein sequence ID" value="WZN63794.1"/>
    <property type="molecule type" value="Genomic_DNA"/>
</dbReference>
<accession>A0AAX4PC86</accession>
<dbReference type="InterPro" id="IPR045000">
    <property type="entry name" value="TR"/>
</dbReference>
<evidence type="ECO:0000313" key="3">
    <source>
        <dbReference type="Proteomes" id="UP001472866"/>
    </source>
</evidence>
<dbReference type="PANTHER" id="PTHR42898:SF6">
    <property type="entry name" value="NADP-DEPENDENT MANNITOL DEHYDROGENASE"/>
    <property type="match status" value="1"/>
</dbReference>
<name>A0AAX4PC86_9CHLO</name>
<reference evidence="2 3" key="1">
    <citation type="submission" date="2024-03" db="EMBL/GenBank/DDBJ databases">
        <title>Complete genome sequence of the green alga Chloropicon roscoffensis RCC1871.</title>
        <authorList>
            <person name="Lemieux C."/>
            <person name="Pombert J.-F."/>
            <person name="Otis C."/>
            <person name="Turmel M."/>
        </authorList>
    </citation>
    <scope>NUCLEOTIDE SEQUENCE [LARGE SCALE GENOMIC DNA]</scope>
    <source>
        <strain evidence="2 3">RCC1871</strain>
    </source>
</reference>
<organism evidence="2 3">
    <name type="scientific">Chloropicon roscoffensis</name>
    <dbReference type="NCBI Taxonomy" id="1461544"/>
    <lineage>
        <taxon>Eukaryota</taxon>
        <taxon>Viridiplantae</taxon>
        <taxon>Chlorophyta</taxon>
        <taxon>Chloropicophyceae</taxon>
        <taxon>Chloropicales</taxon>
        <taxon>Chloropicaceae</taxon>
        <taxon>Chloropicon</taxon>
    </lineage>
</organism>
<keyword evidence="1" id="KW-0560">Oxidoreductase</keyword>
<evidence type="ECO:0000313" key="2">
    <source>
        <dbReference type="EMBL" id="WZN63794.1"/>
    </source>
</evidence>
<dbReference type="PRINTS" id="PR00080">
    <property type="entry name" value="SDRFAMILY"/>
</dbReference>
<dbReference type="InterPro" id="IPR020904">
    <property type="entry name" value="Sc_DH/Rdtase_CS"/>
</dbReference>
<proteinExistence type="predicted"/>
<dbReference type="Proteomes" id="UP001472866">
    <property type="component" value="Chromosome 08"/>
</dbReference>
<protein>
    <submittedName>
        <fullName evidence="2">Tropinone reductase</fullName>
    </submittedName>
</protein>
<dbReference type="InterPro" id="IPR002347">
    <property type="entry name" value="SDR_fam"/>
</dbReference>
<dbReference type="AlphaFoldDB" id="A0AAX4PC86"/>
<dbReference type="SUPFAM" id="SSF51735">
    <property type="entry name" value="NAD(P)-binding Rossmann-fold domains"/>
    <property type="match status" value="1"/>
</dbReference>
<evidence type="ECO:0000256" key="1">
    <source>
        <dbReference type="ARBA" id="ARBA00023002"/>
    </source>
</evidence>
<dbReference type="PRINTS" id="PR00081">
    <property type="entry name" value="GDHRDH"/>
</dbReference>
<dbReference type="Pfam" id="PF13561">
    <property type="entry name" value="adh_short_C2"/>
    <property type="match status" value="1"/>
</dbReference>
<dbReference type="FunFam" id="3.40.50.720:FF:000084">
    <property type="entry name" value="Short-chain dehydrogenase reductase"/>
    <property type="match status" value="1"/>
</dbReference>
<dbReference type="Gene3D" id="3.40.50.720">
    <property type="entry name" value="NAD(P)-binding Rossmann-like Domain"/>
    <property type="match status" value="1"/>
</dbReference>